<gene>
    <name evidence="3" type="ORF">SAMN04488692_110106</name>
</gene>
<evidence type="ECO:0000313" key="3">
    <source>
        <dbReference type="EMBL" id="SDL86926.1"/>
    </source>
</evidence>
<dbReference type="EMBL" id="FNGO01000010">
    <property type="protein sequence ID" value="SDL86926.1"/>
    <property type="molecule type" value="Genomic_DNA"/>
</dbReference>
<evidence type="ECO:0000259" key="2">
    <source>
        <dbReference type="Pfam" id="PF01557"/>
    </source>
</evidence>
<evidence type="ECO:0000256" key="1">
    <source>
        <dbReference type="ARBA" id="ARBA00023239"/>
    </source>
</evidence>
<organism evidence="3 4">
    <name type="scientific">Halarsenatibacter silvermanii</name>
    <dbReference type="NCBI Taxonomy" id="321763"/>
    <lineage>
        <taxon>Bacteria</taxon>
        <taxon>Bacillati</taxon>
        <taxon>Bacillota</taxon>
        <taxon>Clostridia</taxon>
        <taxon>Halanaerobiales</taxon>
        <taxon>Halarsenatibacteraceae</taxon>
        <taxon>Halarsenatibacter</taxon>
    </lineage>
</organism>
<protein>
    <submittedName>
        <fullName evidence="3">2-keto-4-pentenoate hydratase</fullName>
    </submittedName>
</protein>
<keyword evidence="4" id="KW-1185">Reference proteome</keyword>
<dbReference type="GO" id="GO:0005737">
    <property type="term" value="C:cytoplasm"/>
    <property type="evidence" value="ECO:0007669"/>
    <property type="project" value="TreeGrafter"/>
</dbReference>
<reference evidence="3 4" key="1">
    <citation type="submission" date="2016-10" db="EMBL/GenBank/DDBJ databases">
        <authorList>
            <person name="de Groot N.N."/>
        </authorList>
    </citation>
    <scope>NUCLEOTIDE SEQUENCE [LARGE SCALE GENOMIC DNA]</scope>
    <source>
        <strain evidence="3 4">SLAS-1</strain>
    </source>
</reference>
<dbReference type="AlphaFoldDB" id="A0A1G9NK05"/>
<evidence type="ECO:0000313" key="4">
    <source>
        <dbReference type="Proteomes" id="UP000199476"/>
    </source>
</evidence>
<dbReference type="Proteomes" id="UP000199476">
    <property type="component" value="Unassembled WGS sequence"/>
</dbReference>
<dbReference type="PANTHER" id="PTHR30143">
    <property type="entry name" value="ACID HYDRATASE"/>
    <property type="match status" value="1"/>
</dbReference>
<dbReference type="InterPro" id="IPR011234">
    <property type="entry name" value="Fumarylacetoacetase-like_C"/>
</dbReference>
<dbReference type="GO" id="GO:0008684">
    <property type="term" value="F:2-oxopent-4-enoate hydratase activity"/>
    <property type="evidence" value="ECO:0007669"/>
    <property type="project" value="TreeGrafter"/>
</dbReference>
<sequence length="262" mass="28869">MTDMDSSIKRELAERLEEAKKTGDPIPPLTNEYPEMTIQDAYDIQNINRGEILKTEELKGRKIGLTSRVMQDNFGVTEPDFGFISESLLTAEKKLGLREHNLIQPKIEAEIAFIMDRDISGPGVNFRDVLQHTYRVVPVFEIIDSRIRDWNIEIQDTIADNASCGLVIIGNGAADPDDIDLRTTGLILTCDGKLQDTAAGAEVFGHPAGSVAWLVNKMSEFDEGLKAGELVLSGSPVAAYKIKQGEFWEAEIGDIGRVTAAF</sequence>
<dbReference type="PANTHER" id="PTHR30143:SF0">
    <property type="entry name" value="2-KETO-4-PENTENOATE HYDRATASE"/>
    <property type="match status" value="1"/>
</dbReference>
<dbReference type="SUPFAM" id="SSF56529">
    <property type="entry name" value="FAH"/>
    <property type="match status" value="1"/>
</dbReference>
<name>A0A1G9NK05_9FIRM</name>
<dbReference type="InterPro" id="IPR036663">
    <property type="entry name" value="Fumarylacetoacetase_C_sf"/>
</dbReference>
<proteinExistence type="predicted"/>
<accession>A0A1G9NK05</accession>
<feature type="domain" description="Fumarylacetoacetase-like C-terminal" evidence="2">
    <location>
        <begin position="103"/>
        <end position="260"/>
    </location>
</feature>
<dbReference type="Gene3D" id="3.90.850.10">
    <property type="entry name" value="Fumarylacetoacetase-like, C-terminal domain"/>
    <property type="match status" value="1"/>
</dbReference>
<dbReference type="InterPro" id="IPR050772">
    <property type="entry name" value="Hydratase-Decarb/MhpD_sf"/>
</dbReference>
<dbReference type="Pfam" id="PF01557">
    <property type="entry name" value="FAA_hydrolase"/>
    <property type="match status" value="1"/>
</dbReference>
<keyword evidence="1" id="KW-0456">Lyase</keyword>
<dbReference type="STRING" id="321763.SAMN04488692_110106"/>